<feature type="domain" description="Chitin-binding type-2" evidence="6">
    <location>
        <begin position="274"/>
        <end position="334"/>
    </location>
</feature>
<evidence type="ECO:0000256" key="1">
    <source>
        <dbReference type="ARBA" id="ARBA00022669"/>
    </source>
</evidence>
<proteinExistence type="predicted"/>
<dbReference type="RefSeq" id="XP_022258941.1">
    <property type="nucleotide sequence ID" value="XM_022403233.1"/>
</dbReference>
<dbReference type="PANTHER" id="PTHR23301:SF97">
    <property type="entry name" value="RE09177P"/>
    <property type="match status" value="1"/>
</dbReference>
<dbReference type="SMART" id="SM00494">
    <property type="entry name" value="ChtBD2"/>
    <property type="match status" value="8"/>
</dbReference>
<dbReference type="SUPFAM" id="SSF57625">
    <property type="entry name" value="Invertebrate chitin-binding proteins"/>
    <property type="match status" value="8"/>
</dbReference>
<feature type="domain" description="Chitin-binding type-2" evidence="6">
    <location>
        <begin position="390"/>
        <end position="436"/>
    </location>
</feature>
<keyword evidence="4" id="KW-1015">Disulfide bond</keyword>
<evidence type="ECO:0000256" key="2">
    <source>
        <dbReference type="ARBA" id="ARBA00022729"/>
    </source>
</evidence>
<keyword evidence="2" id="KW-0732">Signal</keyword>
<keyword evidence="3" id="KW-0677">Repeat</keyword>
<reference evidence="8" key="1">
    <citation type="submission" date="2025-08" db="UniProtKB">
        <authorList>
            <consortium name="RefSeq"/>
        </authorList>
    </citation>
    <scope>IDENTIFICATION</scope>
    <source>
        <tissue evidence="8">Muscle</tissue>
    </source>
</reference>
<dbReference type="GeneID" id="106474989"/>
<feature type="domain" description="Chitin-binding type-2" evidence="6">
    <location>
        <begin position="93"/>
        <end position="139"/>
    </location>
</feature>
<dbReference type="Gene3D" id="2.170.140.10">
    <property type="entry name" value="Chitin binding domain"/>
    <property type="match status" value="8"/>
</dbReference>
<evidence type="ECO:0000313" key="7">
    <source>
        <dbReference type="Proteomes" id="UP000694941"/>
    </source>
</evidence>
<feature type="domain" description="Chitin-binding type-2" evidence="6">
    <location>
        <begin position="557"/>
        <end position="613"/>
    </location>
</feature>
<dbReference type="InterPro" id="IPR051940">
    <property type="entry name" value="Chitin_bind-dev_reg"/>
</dbReference>
<evidence type="ECO:0000259" key="6">
    <source>
        <dbReference type="PROSITE" id="PS50940"/>
    </source>
</evidence>
<keyword evidence="7" id="KW-1185">Reference proteome</keyword>
<keyword evidence="5" id="KW-0325">Glycoprotein</keyword>
<protein>
    <submittedName>
        <fullName evidence="8">Chondroitin proteoglycan-2-like</fullName>
    </submittedName>
</protein>
<evidence type="ECO:0000313" key="8">
    <source>
        <dbReference type="RefSeq" id="XP_022258941.1"/>
    </source>
</evidence>
<sequence length="619" mass="70325">MTTTTTSQPPVIGPFDCPEPYGLFRDPYNCERFYHCSHGIPYRKWCPANLHFNEHLKVCDWPGNACCEKNKPCPKPTPEPTQPDKGCDCECCFFPDEKDCAAYTYCEKGVLYRRRCTDGLYFNPKIANCDHKSNVQCELDPKCPQPNGKFPIPGTSVYYILCINNIARREKCPEGLQFDPVTMCCTWPDTCNKTVTGLKPYLPKNECPCDCCAIPDPKDCTKFILCINGNAIKQTCADGLRFNPKIENCDYARNVDCDPPCDKDCDEKPTQPPGIHCKKPSGLFPHPDKCNLFIHCSHGIPHVKNCPSILHFNPNLRVCDWPWNAGSSHRYCSLARAVDLVGLVWMDLLEKTNISFTCNVKYDKLNLFICIKPTLTPTTKPGDCDCDGCFTPDPTDCASYYRCIDGIRVKYTCSPGLYFNRHTKKCDYKDNVSCYNFKCPSRNGMFKNKNDCGMFWHCSNYIPYLKECPSNLHWSVERQRCEWPCIAKCDPSVPRTLYSRGTDGSHLAKHGQSHLFVFSFQCNLGLQSLRFVVPFFTCTYITIFISSDDGCGKWIRDPVCTTLDGLFSKKDDCTKFYHCTNGIAYLKDCPASLYFNPLLKVCDWPRNVHNCGVDPGKAH</sequence>
<organism evidence="7 8">
    <name type="scientific">Limulus polyphemus</name>
    <name type="common">Atlantic horseshoe crab</name>
    <dbReference type="NCBI Taxonomy" id="6850"/>
    <lineage>
        <taxon>Eukaryota</taxon>
        <taxon>Metazoa</taxon>
        <taxon>Ecdysozoa</taxon>
        <taxon>Arthropoda</taxon>
        <taxon>Chelicerata</taxon>
        <taxon>Merostomata</taxon>
        <taxon>Xiphosura</taxon>
        <taxon>Limulidae</taxon>
        <taxon>Limulus</taxon>
    </lineage>
</organism>
<accession>A0ABM1TST5</accession>
<dbReference type="PROSITE" id="PS50940">
    <property type="entry name" value="CHIT_BIND_II"/>
    <property type="match status" value="8"/>
</dbReference>
<evidence type="ECO:0000256" key="5">
    <source>
        <dbReference type="ARBA" id="ARBA00023180"/>
    </source>
</evidence>
<feature type="domain" description="Chitin-binding type-2" evidence="6">
    <location>
        <begin position="439"/>
        <end position="491"/>
    </location>
</feature>
<feature type="domain" description="Chitin-binding type-2" evidence="6">
    <location>
        <begin position="14"/>
        <end position="69"/>
    </location>
</feature>
<dbReference type="InterPro" id="IPR002557">
    <property type="entry name" value="Chitin-bd_dom"/>
</dbReference>
<feature type="domain" description="Chitin-binding type-2" evidence="6">
    <location>
        <begin position="214"/>
        <end position="259"/>
    </location>
</feature>
<keyword evidence="1" id="KW-0147">Chitin-binding</keyword>
<feature type="domain" description="Chitin-binding type-2" evidence="6">
    <location>
        <begin position="140"/>
        <end position="193"/>
    </location>
</feature>
<name>A0ABM1TST5_LIMPO</name>
<evidence type="ECO:0000256" key="4">
    <source>
        <dbReference type="ARBA" id="ARBA00023157"/>
    </source>
</evidence>
<dbReference type="PANTHER" id="PTHR23301">
    <property type="entry name" value="CHITIN BINDING PERITROPHIN-A"/>
    <property type="match status" value="1"/>
</dbReference>
<dbReference type="Proteomes" id="UP000694941">
    <property type="component" value="Unplaced"/>
</dbReference>
<evidence type="ECO:0000256" key="3">
    <source>
        <dbReference type="ARBA" id="ARBA00022737"/>
    </source>
</evidence>
<dbReference type="Pfam" id="PF01607">
    <property type="entry name" value="CBM_14"/>
    <property type="match status" value="8"/>
</dbReference>
<gene>
    <name evidence="8" type="primary">LOC106474989</name>
</gene>
<dbReference type="InterPro" id="IPR036508">
    <property type="entry name" value="Chitin-bd_dom_sf"/>
</dbReference>